<feature type="domain" description="26S proteasome regulatory subunit RPN5 C-terminal" evidence="1">
    <location>
        <begin position="348"/>
        <end position="366"/>
    </location>
</feature>
<sequence length="383" mass="43004">MGIVGIVGGKGENDDSEDYTKEVDLLIPDAESTARTPELLTGSASDLSSTTRLVKTICQLTYDARDYALLNSSINTLSKKHGQLKSAVQAMVELTIEWLDEIKQRDGVEKWLELVETLRTITEGKIFLETPRARVTLLLSNTTKNSPTQSLQTASDLLSDLQVETYSSMDARRRQIRVGSRKINEDFLKDPENQELKLRFYDMLIQHALHSSAYLDVAKYYPQNLETPSVKEDESGKGRVYTTSFLAPHDNEQSDMLHRLYNDPALSKLELHYDKVWEDLHTRVIEHNVRVIAEYYTRITSPASPPSSISPLTKPKKSSRGWSCLALLGSDRSTCGVINFRQARSAEDVMNDWSSDMQKLLSLVEKAWMGVNAAQAAVGKTKA</sequence>
<dbReference type="AlphaFoldDB" id="A0A9P6L0P6"/>
<name>A0A9P6L0P6_9AGAM</name>
<comment type="caution">
    <text evidence="3">The sequence shown here is derived from an EMBL/GenBank/DDBJ whole genome shotgun (WGS) entry which is preliminary data.</text>
</comment>
<dbReference type="Pfam" id="PF18098">
    <property type="entry name" value="RPN5_C"/>
    <property type="match status" value="1"/>
</dbReference>
<keyword evidence="4" id="KW-1185">Reference proteome</keyword>
<dbReference type="GO" id="GO:0008541">
    <property type="term" value="C:proteasome regulatory particle, lid subcomplex"/>
    <property type="evidence" value="ECO:0007669"/>
    <property type="project" value="TreeGrafter"/>
</dbReference>
<dbReference type="Proteomes" id="UP000736335">
    <property type="component" value="Unassembled WGS sequence"/>
</dbReference>
<evidence type="ECO:0008006" key="5">
    <source>
        <dbReference type="Google" id="ProtNLM"/>
    </source>
</evidence>
<dbReference type="EMBL" id="WIUZ02000038">
    <property type="protein sequence ID" value="KAF9777438.1"/>
    <property type="molecule type" value="Genomic_DNA"/>
</dbReference>
<evidence type="ECO:0000313" key="4">
    <source>
        <dbReference type="Proteomes" id="UP000736335"/>
    </source>
</evidence>
<evidence type="ECO:0000259" key="1">
    <source>
        <dbReference type="Pfam" id="PF18098"/>
    </source>
</evidence>
<dbReference type="Pfam" id="PF22241">
    <property type="entry name" value="PSMD12-CSN4_N"/>
    <property type="match status" value="1"/>
</dbReference>
<proteinExistence type="predicted"/>
<feature type="domain" description="PSMD12/CSN4-like N-terminal" evidence="2">
    <location>
        <begin position="40"/>
        <end position="233"/>
    </location>
</feature>
<dbReference type="PANTHER" id="PTHR10855">
    <property type="entry name" value="26S PROTEASOME NON-ATPASE REGULATORY SUBUNIT 12/COP9 SIGNALOSOME COMPLEX SUBUNIT 4"/>
    <property type="match status" value="1"/>
</dbReference>
<reference evidence="3" key="1">
    <citation type="journal article" date="2020" name="Nat. Commun.">
        <title>Large-scale genome sequencing of mycorrhizal fungi provides insights into the early evolution of symbiotic traits.</title>
        <authorList>
            <person name="Miyauchi S."/>
            <person name="Kiss E."/>
            <person name="Kuo A."/>
            <person name="Drula E."/>
            <person name="Kohler A."/>
            <person name="Sanchez-Garcia M."/>
            <person name="Morin E."/>
            <person name="Andreopoulos B."/>
            <person name="Barry K.W."/>
            <person name="Bonito G."/>
            <person name="Buee M."/>
            <person name="Carver A."/>
            <person name="Chen C."/>
            <person name="Cichocki N."/>
            <person name="Clum A."/>
            <person name="Culley D."/>
            <person name="Crous P.W."/>
            <person name="Fauchery L."/>
            <person name="Girlanda M."/>
            <person name="Hayes R.D."/>
            <person name="Keri Z."/>
            <person name="LaButti K."/>
            <person name="Lipzen A."/>
            <person name="Lombard V."/>
            <person name="Magnuson J."/>
            <person name="Maillard F."/>
            <person name="Murat C."/>
            <person name="Nolan M."/>
            <person name="Ohm R.A."/>
            <person name="Pangilinan J."/>
            <person name="Pereira M.F."/>
            <person name="Perotto S."/>
            <person name="Peter M."/>
            <person name="Pfister S."/>
            <person name="Riley R."/>
            <person name="Sitrit Y."/>
            <person name="Stielow J.B."/>
            <person name="Szollosi G."/>
            <person name="Zifcakova L."/>
            <person name="Stursova M."/>
            <person name="Spatafora J.W."/>
            <person name="Tedersoo L."/>
            <person name="Vaario L.M."/>
            <person name="Yamada A."/>
            <person name="Yan M."/>
            <person name="Wang P."/>
            <person name="Xu J."/>
            <person name="Bruns T."/>
            <person name="Baldrian P."/>
            <person name="Vilgalys R."/>
            <person name="Dunand C."/>
            <person name="Henrissat B."/>
            <person name="Grigoriev I.V."/>
            <person name="Hibbett D."/>
            <person name="Nagy L.G."/>
            <person name="Martin F.M."/>
        </authorList>
    </citation>
    <scope>NUCLEOTIDE SEQUENCE</scope>
    <source>
        <strain evidence="3">UH-Tt-Lm1</strain>
    </source>
</reference>
<organism evidence="3 4">
    <name type="scientific">Thelephora terrestris</name>
    <dbReference type="NCBI Taxonomy" id="56493"/>
    <lineage>
        <taxon>Eukaryota</taxon>
        <taxon>Fungi</taxon>
        <taxon>Dikarya</taxon>
        <taxon>Basidiomycota</taxon>
        <taxon>Agaricomycotina</taxon>
        <taxon>Agaricomycetes</taxon>
        <taxon>Thelephorales</taxon>
        <taxon>Thelephoraceae</taxon>
        <taxon>Thelephora</taxon>
    </lineage>
</organism>
<dbReference type="PANTHER" id="PTHR10855:SF1">
    <property type="entry name" value="26S PROTEASOME NON-ATPASE REGULATORY SUBUNIT 12"/>
    <property type="match status" value="1"/>
</dbReference>
<dbReference type="InterPro" id="IPR040896">
    <property type="entry name" value="RPN5_C"/>
</dbReference>
<accession>A0A9P6L0P6</accession>
<dbReference type="InterPro" id="IPR054559">
    <property type="entry name" value="PSMD12-CSN4-like_N"/>
</dbReference>
<protein>
    <recommendedName>
        <fullName evidence="5">PCI domain-containing protein</fullName>
    </recommendedName>
</protein>
<evidence type="ECO:0000313" key="3">
    <source>
        <dbReference type="EMBL" id="KAF9777438.1"/>
    </source>
</evidence>
<dbReference type="InterPro" id="IPR040134">
    <property type="entry name" value="PSMD12/CSN4"/>
</dbReference>
<gene>
    <name evidence="3" type="ORF">BJ322DRAFT_1102336</name>
</gene>
<evidence type="ECO:0000259" key="2">
    <source>
        <dbReference type="Pfam" id="PF22241"/>
    </source>
</evidence>
<dbReference type="GO" id="GO:0005737">
    <property type="term" value="C:cytoplasm"/>
    <property type="evidence" value="ECO:0007669"/>
    <property type="project" value="TreeGrafter"/>
</dbReference>
<reference evidence="3" key="2">
    <citation type="submission" date="2020-11" db="EMBL/GenBank/DDBJ databases">
        <authorList>
            <consortium name="DOE Joint Genome Institute"/>
            <person name="Kuo A."/>
            <person name="Miyauchi S."/>
            <person name="Kiss E."/>
            <person name="Drula E."/>
            <person name="Kohler A."/>
            <person name="Sanchez-Garcia M."/>
            <person name="Andreopoulos B."/>
            <person name="Barry K.W."/>
            <person name="Bonito G."/>
            <person name="Buee M."/>
            <person name="Carver A."/>
            <person name="Chen C."/>
            <person name="Cichocki N."/>
            <person name="Clum A."/>
            <person name="Culley D."/>
            <person name="Crous P.W."/>
            <person name="Fauchery L."/>
            <person name="Girlanda M."/>
            <person name="Hayes R."/>
            <person name="Keri Z."/>
            <person name="Labutti K."/>
            <person name="Lipzen A."/>
            <person name="Lombard V."/>
            <person name="Magnuson J."/>
            <person name="Maillard F."/>
            <person name="Morin E."/>
            <person name="Murat C."/>
            <person name="Nolan M."/>
            <person name="Ohm R."/>
            <person name="Pangilinan J."/>
            <person name="Pereira M."/>
            <person name="Perotto S."/>
            <person name="Peter M."/>
            <person name="Riley R."/>
            <person name="Sitrit Y."/>
            <person name="Stielow B."/>
            <person name="Szollosi G."/>
            <person name="Zifcakova L."/>
            <person name="Stursova M."/>
            <person name="Spatafora J.W."/>
            <person name="Tedersoo L."/>
            <person name="Vaario L.-M."/>
            <person name="Yamada A."/>
            <person name="Yan M."/>
            <person name="Wang P."/>
            <person name="Xu J."/>
            <person name="Bruns T."/>
            <person name="Baldrian P."/>
            <person name="Vilgalys R."/>
            <person name="Henrissat B."/>
            <person name="Grigoriev I.V."/>
            <person name="Hibbett D."/>
            <person name="Nagy L.G."/>
            <person name="Martin F.M."/>
        </authorList>
    </citation>
    <scope>NUCLEOTIDE SEQUENCE</scope>
    <source>
        <strain evidence="3">UH-Tt-Lm1</strain>
    </source>
</reference>
<dbReference type="OrthoDB" id="268763at2759"/>